<evidence type="ECO:0000313" key="1">
    <source>
        <dbReference type="EMBL" id="QHS94150.1"/>
    </source>
</evidence>
<dbReference type="AlphaFoldDB" id="A0A6C0BQ16"/>
<proteinExistence type="predicted"/>
<protein>
    <submittedName>
        <fullName evidence="1">Uncharacterized protein</fullName>
    </submittedName>
</protein>
<sequence>MSFVTHIHALKQIYMLFSDIHNVQIRNAFIFKLNFELDKLVNLLDKTYYEATVMNNRKILTKIHNERNYVIMNTHDTLSIFMPYVIAFNLVHGV</sequence>
<name>A0A6C0BQ16_9ZZZZ</name>
<organism evidence="1">
    <name type="scientific">viral metagenome</name>
    <dbReference type="NCBI Taxonomy" id="1070528"/>
    <lineage>
        <taxon>unclassified sequences</taxon>
        <taxon>metagenomes</taxon>
        <taxon>organismal metagenomes</taxon>
    </lineage>
</organism>
<dbReference type="EMBL" id="MN739217">
    <property type="protein sequence ID" value="QHS94150.1"/>
    <property type="molecule type" value="Genomic_DNA"/>
</dbReference>
<reference evidence="1" key="1">
    <citation type="journal article" date="2020" name="Nature">
        <title>Giant virus diversity and host interactions through global metagenomics.</title>
        <authorList>
            <person name="Schulz F."/>
            <person name="Roux S."/>
            <person name="Paez-Espino D."/>
            <person name="Jungbluth S."/>
            <person name="Walsh D.A."/>
            <person name="Denef V.J."/>
            <person name="McMahon K.D."/>
            <person name="Konstantinidis K.T."/>
            <person name="Eloe-Fadrosh E.A."/>
            <person name="Kyrpides N.C."/>
            <person name="Woyke T."/>
        </authorList>
    </citation>
    <scope>NUCLEOTIDE SEQUENCE</scope>
    <source>
        <strain evidence="1">GVMAG-M-3300018416-26</strain>
    </source>
</reference>
<accession>A0A6C0BQ16</accession>